<accession>A0A4R6U215</accession>
<dbReference type="AlphaFoldDB" id="A0A4R6U215"/>
<dbReference type="Proteomes" id="UP000295632">
    <property type="component" value="Unassembled WGS sequence"/>
</dbReference>
<reference evidence="1 2" key="1">
    <citation type="submission" date="2019-03" db="EMBL/GenBank/DDBJ databases">
        <title>Genomic Encyclopedia of Type Strains, Phase IV (KMG-IV): sequencing the most valuable type-strain genomes for metagenomic binning, comparative biology and taxonomic classification.</title>
        <authorList>
            <person name="Goeker M."/>
        </authorList>
    </citation>
    <scope>NUCLEOTIDE SEQUENCE [LARGE SCALE GENOMIC DNA]</scope>
    <source>
        <strain evidence="1 2">DSM 28697</strain>
    </source>
</reference>
<dbReference type="SUPFAM" id="SSF160631">
    <property type="entry name" value="SMI1/KNR4-like"/>
    <property type="match status" value="1"/>
</dbReference>
<name>A0A4R6U215_9BACI</name>
<dbReference type="EMBL" id="SNYJ01000006">
    <property type="protein sequence ID" value="TDQ40380.1"/>
    <property type="molecule type" value="Genomic_DNA"/>
</dbReference>
<dbReference type="Gene3D" id="3.40.1580.10">
    <property type="entry name" value="SMI1/KNR4-like"/>
    <property type="match status" value="1"/>
</dbReference>
<proteinExistence type="predicted"/>
<sequence>MNELKPYQDWMEKWLDNHFDTPHREFLMSHPAKTDEDDFGVPVDMQDGEEDEEGWVRWKMIPSTVTVAQIRELERAHGLPVTVPPLYAAYFTTRFVMSVTLRYNHFGIELPGVPSAHPLRDVHALWENGKSLIRESYIPFATYEDGAGPICWDMLQPREDGDYPVVWFDHEALTEGERIRRSVLETLAQPLFPGFQEMLSSAGSA</sequence>
<evidence type="ECO:0008006" key="3">
    <source>
        <dbReference type="Google" id="ProtNLM"/>
    </source>
</evidence>
<evidence type="ECO:0000313" key="1">
    <source>
        <dbReference type="EMBL" id="TDQ40380.1"/>
    </source>
</evidence>
<dbReference type="InterPro" id="IPR037883">
    <property type="entry name" value="Knr4/Smi1-like_sf"/>
</dbReference>
<gene>
    <name evidence="1" type="ORF">EV213_10696</name>
</gene>
<keyword evidence="2" id="KW-1185">Reference proteome</keyword>
<organism evidence="1 2">
    <name type="scientific">Aureibacillus halotolerans</name>
    <dbReference type="NCBI Taxonomy" id="1508390"/>
    <lineage>
        <taxon>Bacteria</taxon>
        <taxon>Bacillati</taxon>
        <taxon>Bacillota</taxon>
        <taxon>Bacilli</taxon>
        <taxon>Bacillales</taxon>
        <taxon>Bacillaceae</taxon>
        <taxon>Aureibacillus</taxon>
    </lineage>
</organism>
<comment type="caution">
    <text evidence="1">The sequence shown here is derived from an EMBL/GenBank/DDBJ whole genome shotgun (WGS) entry which is preliminary data.</text>
</comment>
<protein>
    <recommendedName>
        <fullName evidence="3">SMI1/KNR4 family protein SUKH-1</fullName>
    </recommendedName>
</protein>
<evidence type="ECO:0000313" key="2">
    <source>
        <dbReference type="Proteomes" id="UP000295632"/>
    </source>
</evidence>